<sequence length="111" mass="12909">MKAVEVIKTNKKLTPTAIKAGRLLARRLVGHSTELMNYENVMFTPLEYGCVGLSEEEAERRHDKDQIEVYHAFYKPLEFTVAERDATQCYIKVFLKKHIQRSLKLRVRGRG</sequence>
<dbReference type="InterPro" id="IPR036188">
    <property type="entry name" value="FAD/NAD-bd_sf"/>
</dbReference>
<proteinExistence type="inferred from homology"/>
<organism evidence="7 8">
    <name type="scientific">Sinocyclocheilus rhinocerous</name>
    <dbReference type="NCBI Taxonomy" id="307959"/>
    <lineage>
        <taxon>Eukaryota</taxon>
        <taxon>Metazoa</taxon>
        <taxon>Chordata</taxon>
        <taxon>Craniata</taxon>
        <taxon>Vertebrata</taxon>
        <taxon>Euteleostomi</taxon>
        <taxon>Actinopterygii</taxon>
        <taxon>Neopterygii</taxon>
        <taxon>Teleostei</taxon>
        <taxon>Ostariophysi</taxon>
        <taxon>Cypriniformes</taxon>
        <taxon>Cyprinidae</taxon>
        <taxon>Cyprininae</taxon>
        <taxon>Sinocyclocheilus</taxon>
    </lineage>
</organism>
<dbReference type="InterPro" id="IPR004099">
    <property type="entry name" value="Pyr_nucl-diS_OxRdtase_dimer"/>
</dbReference>
<reference evidence="7" key="1">
    <citation type="submission" date="2025-08" db="UniProtKB">
        <authorList>
            <consortium name="Ensembl"/>
        </authorList>
    </citation>
    <scope>IDENTIFICATION</scope>
</reference>
<dbReference type="GO" id="GO:0034599">
    <property type="term" value="P:cellular response to oxidative stress"/>
    <property type="evidence" value="ECO:0007669"/>
    <property type="project" value="TreeGrafter"/>
</dbReference>
<keyword evidence="3" id="KW-0560">Oxidoreductase</keyword>
<evidence type="ECO:0000313" key="8">
    <source>
        <dbReference type="Proteomes" id="UP000472270"/>
    </source>
</evidence>
<evidence type="ECO:0000256" key="3">
    <source>
        <dbReference type="ARBA" id="ARBA00023002"/>
    </source>
</evidence>
<dbReference type="InterPro" id="IPR016156">
    <property type="entry name" value="FAD/NAD-linked_Rdtase_dimer_sf"/>
</dbReference>
<feature type="domain" description="Pyridine nucleotide-disulphide oxidoreductase dimerisation" evidence="6">
    <location>
        <begin position="40"/>
        <end position="98"/>
    </location>
</feature>
<dbReference type="AlphaFoldDB" id="A0A673MX62"/>
<evidence type="ECO:0000313" key="7">
    <source>
        <dbReference type="Ensembl" id="ENSSRHP00000097473.1"/>
    </source>
</evidence>
<dbReference type="InterPro" id="IPR046952">
    <property type="entry name" value="GSHR/TRXR-like"/>
</dbReference>
<accession>A0A673MX62</accession>
<dbReference type="Ensembl" id="ENSSRHT00000100125.1">
    <property type="protein sequence ID" value="ENSSRHP00000097473.1"/>
    <property type="gene ID" value="ENSSRHG00000047875.1"/>
</dbReference>
<dbReference type="GO" id="GO:0004362">
    <property type="term" value="F:glutathione-disulfide reductase (NADPH) activity"/>
    <property type="evidence" value="ECO:0007669"/>
    <property type="project" value="TreeGrafter"/>
</dbReference>
<dbReference type="GO" id="GO:0050660">
    <property type="term" value="F:flavin adenine dinucleotide binding"/>
    <property type="evidence" value="ECO:0007669"/>
    <property type="project" value="InterPro"/>
</dbReference>
<dbReference type="GO" id="GO:0005739">
    <property type="term" value="C:mitochondrion"/>
    <property type="evidence" value="ECO:0007669"/>
    <property type="project" value="TreeGrafter"/>
</dbReference>
<dbReference type="Proteomes" id="UP000472270">
    <property type="component" value="Unassembled WGS sequence"/>
</dbReference>
<dbReference type="SUPFAM" id="SSF55424">
    <property type="entry name" value="FAD/NAD-linked reductases, dimerisation (C-terminal) domain"/>
    <property type="match status" value="1"/>
</dbReference>
<comment type="cofactor">
    <cofactor evidence="1">
        <name>FAD</name>
        <dbReference type="ChEBI" id="CHEBI:57692"/>
    </cofactor>
</comment>
<name>A0A673MX62_9TELE</name>
<reference evidence="7" key="2">
    <citation type="submission" date="2025-09" db="UniProtKB">
        <authorList>
            <consortium name="Ensembl"/>
        </authorList>
    </citation>
    <scope>IDENTIFICATION</scope>
</reference>
<dbReference type="PANTHER" id="PTHR42737">
    <property type="entry name" value="GLUTATHIONE REDUCTASE"/>
    <property type="match status" value="1"/>
</dbReference>
<dbReference type="GO" id="GO:0045454">
    <property type="term" value="P:cell redox homeostasis"/>
    <property type="evidence" value="ECO:0007669"/>
    <property type="project" value="InterPro"/>
</dbReference>
<evidence type="ECO:0000256" key="5">
    <source>
        <dbReference type="ARBA" id="ARBA00023284"/>
    </source>
</evidence>
<evidence type="ECO:0000256" key="1">
    <source>
        <dbReference type="ARBA" id="ARBA00001974"/>
    </source>
</evidence>
<dbReference type="GO" id="GO:0005829">
    <property type="term" value="C:cytosol"/>
    <property type="evidence" value="ECO:0007669"/>
    <property type="project" value="TreeGrafter"/>
</dbReference>
<keyword evidence="8" id="KW-1185">Reference proteome</keyword>
<dbReference type="GO" id="GO:0006749">
    <property type="term" value="P:glutathione metabolic process"/>
    <property type="evidence" value="ECO:0007669"/>
    <property type="project" value="TreeGrafter"/>
</dbReference>
<keyword evidence="5" id="KW-0676">Redox-active center</keyword>
<evidence type="ECO:0000256" key="4">
    <source>
        <dbReference type="ARBA" id="ARBA00023157"/>
    </source>
</evidence>
<protein>
    <recommendedName>
        <fullName evidence="6">Pyridine nucleotide-disulphide oxidoreductase dimerisation domain-containing protein</fullName>
    </recommendedName>
</protein>
<evidence type="ECO:0000256" key="2">
    <source>
        <dbReference type="ARBA" id="ARBA00007532"/>
    </source>
</evidence>
<dbReference type="Gene3D" id="3.50.50.60">
    <property type="entry name" value="FAD/NAD(P)-binding domain"/>
    <property type="match status" value="1"/>
</dbReference>
<dbReference type="Pfam" id="PF02852">
    <property type="entry name" value="Pyr_redox_dim"/>
    <property type="match status" value="1"/>
</dbReference>
<comment type="similarity">
    <text evidence="2">Belongs to the class-I pyridine nucleotide-disulfide oxidoreductase family.</text>
</comment>
<dbReference type="PANTHER" id="PTHR42737:SF7">
    <property type="entry name" value="THIOREDOXIN-DISULFIDE REDUCTASE"/>
    <property type="match status" value="1"/>
</dbReference>
<evidence type="ECO:0000259" key="6">
    <source>
        <dbReference type="Pfam" id="PF02852"/>
    </source>
</evidence>
<keyword evidence="4" id="KW-1015">Disulfide bond</keyword>